<dbReference type="GO" id="GO:0005886">
    <property type="term" value="C:plasma membrane"/>
    <property type="evidence" value="ECO:0007669"/>
    <property type="project" value="TreeGrafter"/>
</dbReference>
<accession>A0AAW2C568</accession>
<dbReference type="PROSITE" id="PS50011">
    <property type="entry name" value="PROTEIN_KINASE_DOM"/>
    <property type="match status" value="1"/>
</dbReference>
<comment type="subunit">
    <text evidence="3">F-type ATPases have 2 components, CF(1) - the catalytic core - and CF(0) - the membrane proton channel. CF(1) has five subunits: alpha(3), beta(3), gamma(1), delta(1), epsilon(1). CF(0) has three main subunits: a, b and c.</text>
</comment>
<dbReference type="PANTHER" id="PTHR27002">
    <property type="entry name" value="RECEPTOR-LIKE SERINE/THREONINE-PROTEIN KINASE SD1-8"/>
    <property type="match status" value="1"/>
</dbReference>
<dbReference type="Gene3D" id="1.10.520.20">
    <property type="entry name" value="N-terminal domain of the delta subunit of the F1F0-ATP synthase"/>
    <property type="match status" value="1"/>
</dbReference>
<proteinExistence type="inferred from homology"/>
<dbReference type="FunFam" id="1.10.510.10:FF:001023">
    <property type="entry name" value="Os07g0541700 protein"/>
    <property type="match status" value="1"/>
</dbReference>
<evidence type="ECO:0000256" key="5">
    <source>
        <dbReference type="ARBA" id="ARBA00022448"/>
    </source>
</evidence>
<comment type="subcellular location">
    <subcellularLocation>
        <location evidence="1">Membrane</location>
    </subcellularLocation>
</comment>
<feature type="domain" description="Protein kinase" evidence="17">
    <location>
        <begin position="1"/>
        <end position="292"/>
    </location>
</feature>
<dbReference type="PROSITE" id="PS00108">
    <property type="entry name" value="PROTEIN_KINASE_ST"/>
    <property type="match status" value="1"/>
</dbReference>
<dbReference type="SMART" id="SM00220">
    <property type="entry name" value="S_TKc"/>
    <property type="match status" value="1"/>
</dbReference>
<dbReference type="Proteomes" id="UP001459277">
    <property type="component" value="Unassembled WGS sequence"/>
</dbReference>
<dbReference type="InterPro" id="IPR008271">
    <property type="entry name" value="Ser/Thr_kinase_AS"/>
</dbReference>
<keyword evidence="9" id="KW-0418">Kinase</keyword>
<evidence type="ECO:0000256" key="3">
    <source>
        <dbReference type="ARBA" id="ARBA00011648"/>
    </source>
</evidence>
<evidence type="ECO:0000256" key="8">
    <source>
        <dbReference type="ARBA" id="ARBA00022741"/>
    </source>
</evidence>
<evidence type="ECO:0000256" key="11">
    <source>
        <dbReference type="ARBA" id="ARBA00022840"/>
    </source>
</evidence>
<organism evidence="18 19">
    <name type="scientific">Lithocarpus litseifolius</name>
    <dbReference type="NCBI Taxonomy" id="425828"/>
    <lineage>
        <taxon>Eukaryota</taxon>
        <taxon>Viridiplantae</taxon>
        <taxon>Streptophyta</taxon>
        <taxon>Embryophyta</taxon>
        <taxon>Tracheophyta</taxon>
        <taxon>Spermatophyta</taxon>
        <taxon>Magnoliopsida</taxon>
        <taxon>eudicotyledons</taxon>
        <taxon>Gunneridae</taxon>
        <taxon>Pentapetalae</taxon>
        <taxon>rosids</taxon>
        <taxon>fabids</taxon>
        <taxon>Fagales</taxon>
        <taxon>Fagaceae</taxon>
        <taxon>Lithocarpus</taxon>
    </lineage>
</organism>
<keyword evidence="12" id="KW-0406">Ion transport</keyword>
<comment type="catalytic activity">
    <reaction evidence="16">
        <text>L-seryl-[protein] + ATP = O-phospho-L-seryl-[protein] + ADP + H(+)</text>
        <dbReference type="Rhea" id="RHEA:17989"/>
        <dbReference type="Rhea" id="RHEA-COMP:9863"/>
        <dbReference type="Rhea" id="RHEA-COMP:11604"/>
        <dbReference type="ChEBI" id="CHEBI:15378"/>
        <dbReference type="ChEBI" id="CHEBI:29999"/>
        <dbReference type="ChEBI" id="CHEBI:30616"/>
        <dbReference type="ChEBI" id="CHEBI:83421"/>
        <dbReference type="ChEBI" id="CHEBI:456216"/>
        <dbReference type="EC" id="2.7.11.1"/>
    </reaction>
</comment>
<dbReference type="EC" id="2.7.11.1" evidence="4"/>
<dbReference type="InterPro" id="IPR001245">
    <property type="entry name" value="Ser-Thr/Tyr_kinase_cat_dom"/>
</dbReference>
<reference evidence="18 19" key="1">
    <citation type="submission" date="2024-01" db="EMBL/GenBank/DDBJ databases">
        <title>A telomere-to-telomere, gap-free genome of sweet tea (Lithocarpus litseifolius).</title>
        <authorList>
            <person name="Zhou J."/>
        </authorList>
    </citation>
    <scope>NUCLEOTIDE SEQUENCE [LARGE SCALE GENOMIC DNA]</scope>
    <source>
        <strain evidence="18">Zhou-2022a</strain>
        <tissue evidence="18">Leaf</tissue>
    </source>
</reference>
<evidence type="ECO:0000256" key="10">
    <source>
        <dbReference type="ARBA" id="ARBA00022781"/>
    </source>
</evidence>
<keyword evidence="19" id="KW-1185">Reference proteome</keyword>
<evidence type="ECO:0000256" key="13">
    <source>
        <dbReference type="ARBA" id="ARBA00023136"/>
    </source>
</evidence>
<evidence type="ECO:0000256" key="1">
    <source>
        <dbReference type="ARBA" id="ARBA00004370"/>
    </source>
</evidence>
<gene>
    <name evidence="18" type="ORF">SO802_027492</name>
</gene>
<dbReference type="Pfam" id="PF07714">
    <property type="entry name" value="PK_Tyr_Ser-Thr"/>
    <property type="match status" value="1"/>
</dbReference>
<evidence type="ECO:0000256" key="14">
    <source>
        <dbReference type="ARBA" id="ARBA00023310"/>
    </source>
</evidence>
<dbReference type="InterPro" id="IPR026015">
    <property type="entry name" value="ATP_synth_OSCP/delta_N_sf"/>
</dbReference>
<keyword evidence="10" id="KW-0375">Hydrogen ion transport</keyword>
<dbReference type="EMBL" id="JAZDWU010000009">
    <property type="protein sequence ID" value="KAK9992507.1"/>
    <property type="molecule type" value="Genomic_DNA"/>
</dbReference>
<keyword evidence="8" id="KW-0547">Nucleotide-binding</keyword>
<keyword evidence="5" id="KW-0813">Transport</keyword>
<keyword evidence="14" id="KW-0066">ATP synthesis</keyword>
<dbReference type="PANTHER" id="PTHR27002:SF181">
    <property type="entry name" value="RECEPTOR-LIKE SERINE_THREONINE-PROTEIN KINASE"/>
    <property type="match status" value="1"/>
</dbReference>
<evidence type="ECO:0000313" key="18">
    <source>
        <dbReference type="EMBL" id="KAK9992507.1"/>
    </source>
</evidence>
<evidence type="ECO:0000256" key="6">
    <source>
        <dbReference type="ARBA" id="ARBA00022527"/>
    </source>
</evidence>
<comment type="caution">
    <text evidence="18">The sequence shown here is derived from an EMBL/GenBank/DDBJ whole genome shotgun (WGS) entry which is preliminary data.</text>
</comment>
<comment type="catalytic activity">
    <reaction evidence="15">
        <text>L-threonyl-[protein] + ATP = O-phospho-L-threonyl-[protein] + ADP + H(+)</text>
        <dbReference type="Rhea" id="RHEA:46608"/>
        <dbReference type="Rhea" id="RHEA-COMP:11060"/>
        <dbReference type="Rhea" id="RHEA-COMP:11605"/>
        <dbReference type="ChEBI" id="CHEBI:15378"/>
        <dbReference type="ChEBI" id="CHEBI:30013"/>
        <dbReference type="ChEBI" id="CHEBI:30616"/>
        <dbReference type="ChEBI" id="CHEBI:61977"/>
        <dbReference type="ChEBI" id="CHEBI:456216"/>
        <dbReference type="EC" id="2.7.11.1"/>
    </reaction>
</comment>
<comment type="similarity">
    <text evidence="2">Belongs to the ATPase delta chain family.</text>
</comment>
<dbReference type="GO" id="GO:0004674">
    <property type="term" value="F:protein serine/threonine kinase activity"/>
    <property type="evidence" value="ECO:0007669"/>
    <property type="project" value="UniProtKB-KW"/>
</dbReference>
<protein>
    <recommendedName>
        <fullName evidence="4">non-specific serine/threonine protein kinase</fullName>
        <ecNumber evidence="4">2.7.11.1</ecNumber>
    </recommendedName>
</protein>
<evidence type="ECO:0000259" key="17">
    <source>
        <dbReference type="PROSITE" id="PS50011"/>
    </source>
</evidence>
<evidence type="ECO:0000256" key="12">
    <source>
        <dbReference type="ARBA" id="ARBA00023065"/>
    </source>
</evidence>
<dbReference type="SUPFAM" id="SSF47928">
    <property type="entry name" value="N-terminal domain of the delta subunit of the F1F0-ATP synthase"/>
    <property type="match status" value="1"/>
</dbReference>
<dbReference type="InterPro" id="IPR011009">
    <property type="entry name" value="Kinase-like_dom_sf"/>
</dbReference>
<keyword evidence="13" id="KW-0472">Membrane</keyword>
<evidence type="ECO:0000256" key="4">
    <source>
        <dbReference type="ARBA" id="ARBA00012513"/>
    </source>
</evidence>
<evidence type="ECO:0000256" key="2">
    <source>
        <dbReference type="ARBA" id="ARBA00007046"/>
    </source>
</evidence>
<evidence type="ECO:0000256" key="7">
    <source>
        <dbReference type="ARBA" id="ARBA00022679"/>
    </source>
</evidence>
<dbReference type="SUPFAM" id="SSF56112">
    <property type="entry name" value="Protein kinase-like (PK-like)"/>
    <property type="match status" value="1"/>
</dbReference>
<keyword evidence="6" id="KW-0723">Serine/threonine-protein kinase</keyword>
<dbReference type="InterPro" id="IPR000719">
    <property type="entry name" value="Prot_kinase_dom"/>
</dbReference>
<keyword evidence="7" id="KW-0808">Transferase</keyword>
<dbReference type="InterPro" id="IPR000711">
    <property type="entry name" value="ATPase_OSCP/dsu"/>
</dbReference>
<dbReference type="Pfam" id="PF00213">
    <property type="entry name" value="OSCP"/>
    <property type="match status" value="1"/>
</dbReference>
<evidence type="ECO:0000313" key="19">
    <source>
        <dbReference type="Proteomes" id="UP001459277"/>
    </source>
</evidence>
<name>A0AAW2C568_9ROSI</name>
<evidence type="ECO:0000256" key="15">
    <source>
        <dbReference type="ARBA" id="ARBA00047899"/>
    </source>
</evidence>
<sequence>MGKTYTAKTPPGDLKVTTPEDSLLSQQAVTSKGIPVPYTNLQLNPYPNTHWTCFVGFKHKHRNLVRILGYCIEGDEKMLIYEYMPNGSLNSFIFDQTKAKVLGWSTRFNIICGIAQGLLYLHEDSRLRIIHKDLKASNIILDKSLVEIRLKETQIESSKLSIGFMAPEYALDGLFSVKSDVFSFGILLLEIISGKKNRGSFHLDNTQNLIGHVPLALFGGSGNYASALYIAAVRTNSVDKVETELLDLVEAIKRSPTFAQFTRDHSVPAKTRVKAIQEIAGGAKFQKLQRIS</sequence>
<dbReference type="Gene3D" id="1.10.510.10">
    <property type="entry name" value="Transferase(Phosphotransferase) domain 1"/>
    <property type="match status" value="1"/>
</dbReference>
<keyword evidence="11" id="KW-0067">ATP-binding</keyword>
<evidence type="ECO:0000256" key="16">
    <source>
        <dbReference type="ARBA" id="ARBA00048679"/>
    </source>
</evidence>
<dbReference type="GO" id="GO:0005524">
    <property type="term" value="F:ATP binding"/>
    <property type="evidence" value="ECO:0007669"/>
    <property type="project" value="UniProtKB-KW"/>
</dbReference>
<evidence type="ECO:0000256" key="9">
    <source>
        <dbReference type="ARBA" id="ARBA00022777"/>
    </source>
</evidence>
<dbReference type="GO" id="GO:0046933">
    <property type="term" value="F:proton-transporting ATP synthase activity, rotational mechanism"/>
    <property type="evidence" value="ECO:0007669"/>
    <property type="project" value="InterPro"/>
</dbReference>
<dbReference type="AlphaFoldDB" id="A0AAW2C568"/>